<protein>
    <recommendedName>
        <fullName evidence="2">Adhesin domain-containing protein</fullName>
    </recommendedName>
</protein>
<comment type="caution">
    <text evidence="1">The sequence shown here is derived from an EMBL/GenBank/DDBJ whole genome shotgun (WGS) entry which is preliminary data.</text>
</comment>
<dbReference type="EMBL" id="CABL01000005">
    <property type="protein sequence ID" value="CBH74905.1"/>
    <property type="molecule type" value="Genomic_DNA"/>
</dbReference>
<name>E6PEM0_9ZZZZ</name>
<gene>
    <name evidence="1" type="ORF">CARN1_0080</name>
</gene>
<dbReference type="AlphaFoldDB" id="E6PEM0"/>
<reference evidence="1" key="1">
    <citation type="submission" date="2009-10" db="EMBL/GenBank/DDBJ databases">
        <title>Diversity of trophic interactions inside an arsenic-rich microbial ecosystem.</title>
        <authorList>
            <person name="Bertin P.N."/>
            <person name="Heinrich-Salmeron A."/>
            <person name="Pelletier E."/>
            <person name="Goulhen-Chollet F."/>
            <person name="Arsene-Ploetze F."/>
            <person name="Gallien S."/>
            <person name="Calteau A."/>
            <person name="Vallenet D."/>
            <person name="Casiot C."/>
            <person name="Chane-Woon-Ming B."/>
            <person name="Giloteaux L."/>
            <person name="Barakat M."/>
            <person name="Bonnefoy V."/>
            <person name="Bruneel O."/>
            <person name="Chandler M."/>
            <person name="Cleiss J."/>
            <person name="Duran R."/>
            <person name="Elbaz-Poulichet F."/>
            <person name="Fonknechten N."/>
            <person name="Lauga B."/>
            <person name="Mornico D."/>
            <person name="Ortet P."/>
            <person name="Schaeffer C."/>
            <person name="Siguier P."/>
            <person name="Alexander Thil Smith A."/>
            <person name="Van Dorsselaer A."/>
            <person name="Weissenbach J."/>
            <person name="Medigue C."/>
            <person name="Le Paslier D."/>
        </authorList>
    </citation>
    <scope>NUCLEOTIDE SEQUENCE</scope>
</reference>
<organism evidence="1">
    <name type="scientific">mine drainage metagenome</name>
    <dbReference type="NCBI Taxonomy" id="410659"/>
    <lineage>
        <taxon>unclassified sequences</taxon>
        <taxon>metagenomes</taxon>
        <taxon>ecological metagenomes</taxon>
    </lineage>
</organism>
<evidence type="ECO:0008006" key="2">
    <source>
        <dbReference type="Google" id="ProtNLM"/>
    </source>
</evidence>
<proteinExistence type="predicted"/>
<accession>E6PEM0</accession>
<sequence length="256" mass="26606">MNATATPNHSTLLRSIALAAMLGTALVGIARGAGDRTLHQRAAVAGGQRVVFDCSKARVSCDISAVGSATRHAQVTASISGPDAANVEILRKPGSAHFVVTLKDQPTESKSLWSIVSNIFHPTSWYRPSAYATVQLSVPNDRELDISNTNDRIHVSGVRARLSLADVNGSIWASDSANVHASTVNGSLHLTLPAETPEVSASSVNGKIEVTLAGNFSGRVSASTVNGHVSNPFGNGSGPGRLSLSTVNGSITLQHR</sequence>
<evidence type="ECO:0000313" key="1">
    <source>
        <dbReference type="EMBL" id="CBH74905.1"/>
    </source>
</evidence>